<reference evidence="1 2" key="1">
    <citation type="submission" date="2018-05" db="EMBL/GenBank/DDBJ databases">
        <title>Genomic Encyclopedia of Type Strains, Phase IV (KMG-V): Genome sequencing to study the core and pangenomes of soil and plant-associated prokaryotes.</title>
        <authorList>
            <person name="Whitman W."/>
        </authorList>
    </citation>
    <scope>NUCLEOTIDE SEQUENCE [LARGE SCALE GENOMIC DNA]</scope>
    <source>
        <strain evidence="1 2">PNA 200-10</strain>
    </source>
</reference>
<name>A0A2V2BS17_9GAMM</name>
<accession>A0A2V2BS17</accession>
<dbReference type="EMBL" id="QGHF01000001">
    <property type="protein sequence ID" value="PWL00392.1"/>
    <property type="molecule type" value="Genomic_DNA"/>
</dbReference>
<comment type="caution">
    <text evidence="1">The sequence shown here is derived from an EMBL/GenBank/DDBJ whole genome shotgun (WGS) entry which is preliminary data.</text>
</comment>
<protein>
    <submittedName>
        <fullName evidence="1">Uncharacterized protein</fullName>
    </submittedName>
</protein>
<gene>
    <name evidence="1" type="ORF">C7431_101198</name>
</gene>
<dbReference type="Proteomes" id="UP000245981">
    <property type="component" value="Unassembled WGS sequence"/>
</dbReference>
<dbReference type="AlphaFoldDB" id="A0A2V2BS17"/>
<proteinExistence type="predicted"/>
<organism evidence="1 2">
    <name type="scientific">Pantoea allii</name>
    <dbReference type="NCBI Taxonomy" id="574096"/>
    <lineage>
        <taxon>Bacteria</taxon>
        <taxon>Pseudomonadati</taxon>
        <taxon>Pseudomonadota</taxon>
        <taxon>Gammaproteobacteria</taxon>
        <taxon>Enterobacterales</taxon>
        <taxon>Erwiniaceae</taxon>
        <taxon>Pantoea</taxon>
    </lineage>
</organism>
<sequence length="60" mass="7121">MRRDSTALNDRLRPSWQQREIMRGLTAGKVWHWRLSVFSNVDGSMLPLYSRHQQAEHQGE</sequence>
<evidence type="ECO:0000313" key="1">
    <source>
        <dbReference type="EMBL" id="PWL00392.1"/>
    </source>
</evidence>
<evidence type="ECO:0000313" key="2">
    <source>
        <dbReference type="Proteomes" id="UP000245981"/>
    </source>
</evidence>